<proteinExistence type="predicted"/>
<keyword evidence="1" id="KW-1133">Transmembrane helix</keyword>
<feature type="transmembrane region" description="Helical" evidence="1">
    <location>
        <begin position="148"/>
        <end position="167"/>
    </location>
</feature>
<keyword evidence="1" id="KW-0812">Transmembrane</keyword>
<dbReference type="AlphaFoldDB" id="A0A420WDW2"/>
<feature type="transmembrane region" description="Helical" evidence="1">
    <location>
        <begin position="114"/>
        <end position="136"/>
    </location>
</feature>
<accession>A0A420WDW2</accession>
<keyword evidence="1" id="KW-0472">Membrane</keyword>
<protein>
    <submittedName>
        <fullName evidence="2">Uncharacterized protein</fullName>
    </submittedName>
</protein>
<comment type="caution">
    <text evidence="2">The sequence shown here is derived from an EMBL/GenBank/DDBJ whole genome shotgun (WGS) entry which is preliminary data.</text>
</comment>
<sequence>MNFIQNNRKSILMLLATFCVINPLSFFFPEYINYISIFLIFFCFVYILYENLKMLLIERDEYQSDADKAPSISTSQLITLNKFQFYCGFLLLLFSTHLYSIFAKDFDMLNSLKAIASLSMSYIALFFCMFYFLEIVKSNNKFHGSEPNLFCGIFFVNLAAIMISNVSV</sequence>
<dbReference type="InParanoid" id="A0A420WDW2"/>
<feature type="transmembrane region" description="Helical" evidence="1">
    <location>
        <begin position="83"/>
        <end position="102"/>
    </location>
</feature>
<reference evidence="2 3" key="1">
    <citation type="submission" date="2018-10" db="EMBL/GenBank/DDBJ databases">
        <title>Genomic Encyclopedia of Type Strains, Phase IV (KMG-IV): sequencing the most valuable type-strain genomes for metagenomic binning, comparative biology and taxonomic classification.</title>
        <authorList>
            <person name="Goeker M."/>
        </authorList>
    </citation>
    <scope>NUCLEOTIDE SEQUENCE [LARGE SCALE GENOMIC DNA]</scope>
    <source>
        <strain evidence="2 3">DSM 22008</strain>
    </source>
</reference>
<evidence type="ECO:0000256" key="1">
    <source>
        <dbReference type="SAM" id="Phobius"/>
    </source>
</evidence>
<feature type="transmembrane region" description="Helical" evidence="1">
    <location>
        <begin position="12"/>
        <end position="28"/>
    </location>
</feature>
<dbReference type="Proteomes" id="UP000282211">
    <property type="component" value="Unassembled WGS sequence"/>
</dbReference>
<keyword evidence="3" id="KW-1185">Reference proteome</keyword>
<evidence type="ECO:0000313" key="2">
    <source>
        <dbReference type="EMBL" id="RKQ69135.1"/>
    </source>
</evidence>
<gene>
    <name evidence="2" type="ORF">DES40_1921</name>
</gene>
<feature type="transmembrane region" description="Helical" evidence="1">
    <location>
        <begin position="34"/>
        <end position="52"/>
    </location>
</feature>
<name>A0A420WDW2_9PROT</name>
<dbReference type="EMBL" id="RBII01000002">
    <property type="protein sequence ID" value="RKQ69135.1"/>
    <property type="molecule type" value="Genomic_DNA"/>
</dbReference>
<organism evidence="2 3">
    <name type="scientific">Litorimonas taeanensis</name>
    <dbReference type="NCBI Taxonomy" id="568099"/>
    <lineage>
        <taxon>Bacteria</taxon>
        <taxon>Pseudomonadati</taxon>
        <taxon>Pseudomonadota</taxon>
        <taxon>Alphaproteobacteria</taxon>
        <taxon>Maricaulales</taxon>
        <taxon>Robiginitomaculaceae</taxon>
    </lineage>
</organism>
<evidence type="ECO:0000313" key="3">
    <source>
        <dbReference type="Proteomes" id="UP000282211"/>
    </source>
</evidence>